<evidence type="ECO:0000313" key="3">
    <source>
        <dbReference type="Proteomes" id="UP001465755"/>
    </source>
</evidence>
<organism evidence="2 3">
    <name type="scientific">Symbiochloris irregularis</name>
    <dbReference type="NCBI Taxonomy" id="706552"/>
    <lineage>
        <taxon>Eukaryota</taxon>
        <taxon>Viridiplantae</taxon>
        <taxon>Chlorophyta</taxon>
        <taxon>core chlorophytes</taxon>
        <taxon>Trebouxiophyceae</taxon>
        <taxon>Trebouxiales</taxon>
        <taxon>Trebouxiaceae</taxon>
        <taxon>Symbiochloris</taxon>
    </lineage>
</organism>
<proteinExistence type="predicted"/>
<dbReference type="Proteomes" id="UP001465755">
    <property type="component" value="Unassembled WGS sequence"/>
</dbReference>
<dbReference type="EMBL" id="JALJOQ010000025">
    <property type="protein sequence ID" value="KAK9808258.1"/>
    <property type="molecule type" value="Genomic_DNA"/>
</dbReference>
<dbReference type="AlphaFoldDB" id="A0AAW1PIB1"/>
<evidence type="ECO:0000313" key="2">
    <source>
        <dbReference type="EMBL" id="KAK9808258.1"/>
    </source>
</evidence>
<sequence length="86" mass="9463">MVSVSQIAQIVKKTTGGRLWNKPWGLPSMSKTQKRTKRKQRNDERQVTLTLKEAAARQPEASGPSSMRRQASGPSTTRAVLETPGS</sequence>
<reference evidence="2 3" key="1">
    <citation type="journal article" date="2024" name="Nat. Commun.">
        <title>Phylogenomics reveals the evolutionary origins of lichenization in chlorophyte algae.</title>
        <authorList>
            <person name="Puginier C."/>
            <person name="Libourel C."/>
            <person name="Otte J."/>
            <person name="Skaloud P."/>
            <person name="Haon M."/>
            <person name="Grisel S."/>
            <person name="Petersen M."/>
            <person name="Berrin J.G."/>
            <person name="Delaux P.M."/>
            <person name="Dal Grande F."/>
            <person name="Keller J."/>
        </authorList>
    </citation>
    <scope>NUCLEOTIDE SEQUENCE [LARGE SCALE GENOMIC DNA]</scope>
    <source>
        <strain evidence="2 3">SAG 2036</strain>
    </source>
</reference>
<feature type="region of interest" description="Disordered" evidence="1">
    <location>
        <begin position="14"/>
        <end position="86"/>
    </location>
</feature>
<feature type="compositionally biased region" description="Polar residues" evidence="1">
    <location>
        <begin position="63"/>
        <end position="78"/>
    </location>
</feature>
<evidence type="ECO:0000256" key="1">
    <source>
        <dbReference type="SAM" id="MobiDB-lite"/>
    </source>
</evidence>
<comment type="caution">
    <text evidence="2">The sequence shown here is derived from an EMBL/GenBank/DDBJ whole genome shotgun (WGS) entry which is preliminary data.</text>
</comment>
<accession>A0AAW1PIB1</accession>
<gene>
    <name evidence="2" type="ORF">WJX73_004139</name>
</gene>
<keyword evidence="3" id="KW-1185">Reference proteome</keyword>
<name>A0AAW1PIB1_9CHLO</name>
<protein>
    <submittedName>
        <fullName evidence="2">Uncharacterized protein</fullName>
    </submittedName>
</protein>